<dbReference type="Proteomes" id="UP000606498">
    <property type="component" value="Unassembled WGS sequence"/>
</dbReference>
<feature type="transmembrane region" description="Helical" evidence="3">
    <location>
        <begin position="514"/>
        <end position="536"/>
    </location>
</feature>
<dbReference type="InterPro" id="IPR010090">
    <property type="entry name" value="Phage_tape_meas"/>
</dbReference>
<evidence type="ECO:0000313" key="6">
    <source>
        <dbReference type="Proteomes" id="UP000606498"/>
    </source>
</evidence>
<gene>
    <name evidence="5" type="ORF">GCM10011520_15600</name>
</gene>
<keyword evidence="3" id="KW-0472">Membrane</keyword>
<keyword evidence="1" id="KW-1188">Viral release from host cell</keyword>
<accession>A0ABQ1T0G3</accession>
<evidence type="ECO:0000313" key="5">
    <source>
        <dbReference type="EMBL" id="GGE75949.1"/>
    </source>
</evidence>
<name>A0ABQ1T0G3_9GAMM</name>
<organism evidence="5 6">
    <name type="scientific">Shewanella carassii</name>
    <dbReference type="NCBI Taxonomy" id="1987584"/>
    <lineage>
        <taxon>Bacteria</taxon>
        <taxon>Pseudomonadati</taxon>
        <taxon>Pseudomonadota</taxon>
        <taxon>Gammaproteobacteria</taxon>
        <taxon>Alteromonadales</taxon>
        <taxon>Shewanellaceae</taxon>
        <taxon>Shewanella</taxon>
    </lineage>
</organism>
<comment type="caution">
    <text evidence="5">The sequence shown here is derived from an EMBL/GenBank/DDBJ whole genome shotgun (WGS) entry which is preliminary data.</text>
</comment>
<evidence type="ECO:0000256" key="3">
    <source>
        <dbReference type="SAM" id="Phobius"/>
    </source>
</evidence>
<protein>
    <recommendedName>
        <fullName evidence="4">Phage tail tape measure protein domain-containing protein</fullName>
    </recommendedName>
</protein>
<dbReference type="Pfam" id="PF10145">
    <property type="entry name" value="PhageMin_Tail"/>
    <property type="match status" value="1"/>
</dbReference>
<feature type="region of interest" description="Disordered" evidence="2">
    <location>
        <begin position="749"/>
        <end position="775"/>
    </location>
</feature>
<keyword evidence="3" id="KW-0812">Transmembrane</keyword>
<reference evidence="6" key="1">
    <citation type="journal article" date="2019" name="Int. J. Syst. Evol. Microbiol.">
        <title>The Global Catalogue of Microorganisms (GCM) 10K type strain sequencing project: providing services to taxonomists for standard genome sequencing and annotation.</title>
        <authorList>
            <consortium name="The Broad Institute Genomics Platform"/>
            <consortium name="The Broad Institute Genome Sequencing Center for Infectious Disease"/>
            <person name="Wu L."/>
            <person name="Ma J."/>
        </authorList>
    </citation>
    <scope>NUCLEOTIDE SEQUENCE [LARGE SCALE GENOMIC DNA]</scope>
    <source>
        <strain evidence="6">CGMCC 1.16033</strain>
    </source>
</reference>
<evidence type="ECO:0000259" key="4">
    <source>
        <dbReference type="Pfam" id="PF10145"/>
    </source>
</evidence>
<evidence type="ECO:0000256" key="1">
    <source>
        <dbReference type="ARBA" id="ARBA00022612"/>
    </source>
</evidence>
<feature type="domain" description="Phage tail tape measure protein" evidence="4">
    <location>
        <begin position="94"/>
        <end position="280"/>
    </location>
</feature>
<dbReference type="PANTHER" id="PTHR37813:SF1">
    <property type="entry name" value="FELS-2 PROPHAGE PROTEIN"/>
    <property type="match status" value="1"/>
</dbReference>
<proteinExistence type="predicted"/>
<dbReference type="RefSeq" id="WP_100141947.1">
    <property type="nucleotide sequence ID" value="NZ_BMKO01000003.1"/>
</dbReference>
<keyword evidence="6" id="KW-1185">Reference proteome</keyword>
<dbReference type="EMBL" id="BMKO01000003">
    <property type="protein sequence ID" value="GGE75949.1"/>
    <property type="molecule type" value="Genomic_DNA"/>
</dbReference>
<dbReference type="NCBIfam" id="TIGR01760">
    <property type="entry name" value="tape_meas_TP901"/>
    <property type="match status" value="1"/>
</dbReference>
<evidence type="ECO:0000256" key="2">
    <source>
        <dbReference type="SAM" id="MobiDB-lite"/>
    </source>
</evidence>
<dbReference type="PANTHER" id="PTHR37813">
    <property type="entry name" value="FELS-2 PROPHAGE PROTEIN"/>
    <property type="match status" value="1"/>
</dbReference>
<sequence>MSTRNEELKVNISLSDRLSAGLGKVGGHLEQLNQKATEFQTQLRGNFDDLMAGAGAAIAAGAGVYAAVAPGVELERQLKTLQGLGLDGELDTLRQSAQAFNREFGLASSEFVGHARTVKRAIGEVNESELAGITAATAKLSMSTESDVQAVSKYLGRLYHTYQDEAERIGKVDFVSNLANMNAVAARTFGVTADEMAGAMESISSLAKNYRISLPEQIAVVGALQAEFTESDAASFYEAFIREGSKLSELGINTLDAKGQMRPILDILDQVKARFGELDATEFELLDEKAGDAAMVIQTLLRQGNTFRKALGEMQAPGTQALDALAASHTDTLKQLSGSWRSLQESLSQAVLPTVNRVASGFIWLLDGISNLAEQYPTLTTVVLVGVTGFTALTATISAGSAALAMMRTGAAALSPVLALLNGTLGKLTLSTQAFSLSTLISTTRTKALAAAQWALNLPFKAMLFTFGNLAGAQLWLTSTYTALTTAIQGMTVASLRQAAATKIVAAGQAMLNLLMAVNPVGLLIAALAIGAIMVIRYWEPIKSFFTGFVEGLRSSGVFEAFEPMAQLFGWMWDKVKAIGSVIYDWVKPIQYANDELQGFAGTGKEVGAMVGNFLAAIGRTLSSLFTSVIELLNHIPGIDIELPKPELPEAPPLVSTAVTELTQRTEGENNPVPWSGLLAKSMPQPVTPTVTPLLAPPVDAPLSQAKPIVSAPMPPLLQHTAPSKAAAPTQVAIEASLSTMQPINQIITPPQPSSPPLATLYPSPAQGPQTSHSVQTGDIHIHRPLPEFSLLGLDEERILTIG</sequence>
<keyword evidence="3" id="KW-1133">Transmembrane helix</keyword>